<evidence type="ECO:0000256" key="2">
    <source>
        <dbReference type="PROSITE-ProRule" id="PRU00192"/>
    </source>
</evidence>
<feature type="compositionally biased region" description="Polar residues" evidence="3">
    <location>
        <begin position="214"/>
        <end position="223"/>
    </location>
</feature>
<feature type="compositionally biased region" description="Polar residues" evidence="3">
    <location>
        <begin position="511"/>
        <end position="527"/>
    </location>
</feature>
<dbReference type="OrthoDB" id="3800937at2759"/>
<feature type="compositionally biased region" description="Polar residues" evidence="3">
    <location>
        <begin position="394"/>
        <end position="403"/>
    </location>
</feature>
<organism>
    <name type="scientific">Pediculus humanus subsp. corporis</name>
    <name type="common">Body louse</name>
    <dbReference type="NCBI Taxonomy" id="121224"/>
    <lineage>
        <taxon>Eukaryota</taxon>
        <taxon>Metazoa</taxon>
        <taxon>Ecdysozoa</taxon>
        <taxon>Arthropoda</taxon>
        <taxon>Hexapoda</taxon>
        <taxon>Insecta</taxon>
        <taxon>Pterygota</taxon>
        <taxon>Neoptera</taxon>
        <taxon>Paraneoptera</taxon>
        <taxon>Psocodea</taxon>
        <taxon>Troctomorpha</taxon>
        <taxon>Phthiraptera</taxon>
        <taxon>Anoplura</taxon>
        <taxon>Pediculidae</taxon>
        <taxon>Pediculus</taxon>
    </lineage>
</organism>
<keyword evidence="1 2" id="KW-0728">SH3 domain</keyword>
<feature type="region of interest" description="Disordered" evidence="3">
    <location>
        <begin position="297"/>
        <end position="321"/>
    </location>
</feature>
<feature type="compositionally biased region" description="Low complexity" evidence="3">
    <location>
        <begin position="86"/>
        <end position="101"/>
    </location>
</feature>
<name>E0VN57_PEDHC</name>
<dbReference type="eggNOG" id="KOG2642">
    <property type="taxonomic scope" value="Eukaryota"/>
</dbReference>
<feature type="region of interest" description="Disordered" evidence="3">
    <location>
        <begin position="86"/>
        <end position="117"/>
    </location>
</feature>
<reference evidence="5" key="2">
    <citation type="submission" date="2007-04" db="EMBL/GenBank/DDBJ databases">
        <title>The genome of the human body louse.</title>
        <authorList>
            <consortium name="The Human Body Louse Genome Consortium"/>
            <person name="Kirkness E."/>
            <person name="Walenz B."/>
            <person name="Hass B."/>
            <person name="Bruggner R."/>
            <person name="Strausberg R."/>
        </authorList>
    </citation>
    <scope>NUCLEOTIDE SEQUENCE</scope>
    <source>
        <strain evidence="5">USDA</strain>
    </source>
</reference>
<evidence type="ECO:0000313" key="7">
    <source>
        <dbReference type="Proteomes" id="UP000009046"/>
    </source>
</evidence>
<feature type="region of interest" description="Disordered" evidence="3">
    <location>
        <begin position="163"/>
        <end position="254"/>
    </location>
</feature>
<dbReference type="RefSeq" id="XP_002427515.1">
    <property type="nucleotide sequence ID" value="XM_002427470.1"/>
</dbReference>
<dbReference type="Gene3D" id="2.30.30.40">
    <property type="entry name" value="SH3 Domains"/>
    <property type="match status" value="1"/>
</dbReference>
<dbReference type="GO" id="GO:0005829">
    <property type="term" value="C:cytosol"/>
    <property type="evidence" value="ECO:0007669"/>
    <property type="project" value="TreeGrafter"/>
</dbReference>
<dbReference type="SUPFAM" id="SSF50044">
    <property type="entry name" value="SH3-domain"/>
    <property type="match status" value="1"/>
</dbReference>
<reference evidence="5" key="1">
    <citation type="submission" date="2007-04" db="EMBL/GenBank/DDBJ databases">
        <title>Annotation of Pediculus humanus corporis strain USDA.</title>
        <authorList>
            <person name="Kirkness E."/>
            <person name="Hannick L."/>
            <person name="Hass B."/>
            <person name="Bruggner R."/>
            <person name="Lawson D."/>
            <person name="Bidwell S."/>
            <person name="Joardar V."/>
            <person name="Caler E."/>
            <person name="Walenz B."/>
            <person name="Inman J."/>
            <person name="Schobel S."/>
            <person name="Galinsky K."/>
            <person name="Amedeo P."/>
            <person name="Strausberg R."/>
        </authorList>
    </citation>
    <scope>NUCLEOTIDE SEQUENCE</scope>
    <source>
        <strain evidence="5">USDA</strain>
    </source>
</reference>
<feature type="compositionally biased region" description="Low complexity" evidence="3">
    <location>
        <begin position="302"/>
        <end position="319"/>
    </location>
</feature>
<dbReference type="InterPro" id="IPR001452">
    <property type="entry name" value="SH3_domain"/>
</dbReference>
<dbReference type="GeneID" id="8236153"/>
<dbReference type="HOGENOM" id="CLU_509374_0_0_1"/>
<gene>
    <name evidence="6" type="primary">8236153</name>
    <name evidence="5" type="ORF">Phum_PHUM325350</name>
</gene>
<sequence>MAIPDKSNWGEASLARAMYAYLSSGENQLSFLEGDIIVLLGDRNKGWQFGENLRTQCSGWFPLAYTEVIAEDPTLNNSPVERKVETVTNNSTTGTLGGNSSRHGGNTNKPSPTTMFGDTLLHRKMTKQSGPKMPIVTSLGPPPSLPAPIPELHQRITRSITTTAMVHPPQPIVSPRNDAATLPNKRGGNNHPPSMPSLPLHLSNKRANGAPGSLHSSNDSGFSNDPPPQPEVDYSDDDSSRAPQNTLSDATLRAPTEAKKKELLSSVRGWLLYKSALDLWDDVSDQNTLKNSTVTRTLSTRQSSSNNHNGNGNTNVSQNDPVGTLGRFGSSDMLKPTPIAVDKASSQLNNRITVKRTKSLWKFKRSHKNEILEGMSLWKHRSLIDVRNPDSKENQNQSDQMSTNEEKTENIYASAENLLIKDNTNQKSIDKINNEKNTRKNVKNESGKDQEDYYSDDTTILDDDSDSVIVVNDHINLTTKRKNRTKYVEISNRSNMSKSGTLRDNGDKYNEMSSNSRSDLSEQTETETIGKESFLPRMKLIKSSSNDISNNHFIERDLSNRKPYSTWNPNLKIKESKKWRENDGKTTNFYREKSNNKLKDAPKLIKDQLRVNESKTKCGPWYDLWGVDSSVKS</sequence>
<evidence type="ECO:0000259" key="4">
    <source>
        <dbReference type="PROSITE" id="PS50002"/>
    </source>
</evidence>
<dbReference type="InterPro" id="IPR027681">
    <property type="entry name" value="IRSp53/IRTKS/Pinkbar"/>
</dbReference>
<dbReference type="AlphaFoldDB" id="E0VN57"/>
<evidence type="ECO:0000256" key="3">
    <source>
        <dbReference type="SAM" id="MobiDB-lite"/>
    </source>
</evidence>
<feature type="domain" description="SH3" evidence="4">
    <location>
        <begin position="10"/>
        <end position="71"/>
    </location>
</feature>
<feature type="compositionally biased region" description="Polar residues" evidence="3">
    <location>
        <begin position="102"/>
        <end position="116"/>
    </location>
</feature>
<dbReference type="GO" id="GO:0005654">
    <property type="term" value="C:nucleoplasm"/>
    <property type="evidence" value="ECO:0007669"/>
    <property type="project" value="TreeGrafter"/>
</dbReference>
<dbReference type="GO" id="GO:0030838">
    <property type="term" value="P:positive regulation of actin filament polymerization"/>
    <property type="evidence" value="ECO:0007669"/>
    <property type="project" value="TreeGrafter"/>
</dbReference>
<dbReference type="VEuPathDB" id="VectorBase:PHUM325350"/>
<dbReference type="CTD" id="8236153"/>
<dbReference type="GO" id="GO:0051764">
    <property type="term" value="P:actin crosslink formation"/>
    <property type="evidence" value="ECO:0007669"/>
    <property type="project" value="TreeGrafter"/>
</dbReference>
<evidence type="ECO:0000313" key="6">
    <source>
        <dbReference type="EnsemblMetazoa" id="PHUM325350-PA"/>
    </source>
</evidence>
<dbReference type="Pfam" id="PF00018">
    <property type="entry name" value="SH3_1"/>
    <property type="match status" value="1"/>
</dbReference>
<dbReference type="EnsemblMetazoa" id="PHUM325350-RA">
    <property type="protein sequence ID" value="PHUM325350-PA"/>
    <property type="gene ID" value="PHUM325350"/>
</dbReference>
<dbReference type="KEGG" id="phu:Phum_PHUM325350"/>
<feature type="region of interest" description="Disordered" evidence="3">
    <location>
        <begin position="431"/>
        <end position="458"/>
    </location>
</feature>
<dbReference type="PANTHER" id="PTHR14206">
    <property type="entry name" value="BRAIN-SPECIFIC ANGIOGENESIS INHIBITOR 1-ASSOCIATED PROTEIN 2"/>
    <property type="match status" value="1"/>
</dbReference>
<keyword evidence="7" id="KW-1185">Reference proteome</keyword>
<dbReference type="GO" id="GO:0051017">
    <property type="term" value="P:actin filament bundle assembly"/>
    <property type="evidence" value="ECO:0007669"/>
    <property type="project" value="TreeGrafter"/>
</dbReference>
<dbReference type="EMBL" id="DS235332">
    <property type="protein sequence ID" value="EEB14777.1"/>
    <property type="molecule type" value="Genomic_DNA"/>
</dbReference>
<dbReference type="CDD" id="cd11779">
    <property type="entry name" value="SH3_Irsp53_BAIAP2L"/>
    <property type="match status" value="1"/>
</dbReference>
<dbReference type="Proteomes" id="UP000009046">
    <property type="component" value="Unassembled WGS sequence"/>
</dbReference>
<dbReference type="EMBL" id="AAZO01003778">
    <property type="status" value="NOT_ANNOTATED_CDS"/>
    <property type="molecule type" value="Genomic_DNA"/>
</dbReference>
<feature type="compositionally biased region" description="Low complexity" evidence="3">
    <location>
        <begin position="189"/>
        <end position="202"/>
    </location>
</feature>
<dbReference type="SMART" id="SM00326">
    <property type="entry name" value="SH3"/>
    <property type="match status" value="1"/>
</dbReference>
<protein>
    <submittedName>
        <fullName evidence="5 6">Zinc finger protein MSN2, putative</fullName>
    </submittedName>
</protein>
<feature type="region of interest" description="Disordered" evidence="3">
    <location>
        <begin position="496"/>
        <end position="528"/>
    </location>
</feature>
<feature type="region of interest" description="Disordered" evidence="3">
    <location>
        <begin position="387"/>
        <end position="407"/>
    </location>
</feature>
<dbReference type="InParanoid" id="E0VN57"/>
<proteinExistence type="predicted"/>
<dbReference type="PROSITE" id="PS50002">
    <property type="entry name" value="SH3"/>
    <property type="match status" value="1"/>
</dbReference>
<evidence type="ECO:0000313" key="5">
    <source>
        <dbReference type="EMBL" id="EEB14777.1"/>
    </source>
</evidence>
<evidence type="ECO:0000256" key="1">
    <source>
        <dbReference type="ARBA" id="ARBA00022443"/>
    </source>
</evidence>
<reference evidence="6" key="3">
    <citation type="submission" date="2020-05" db="UniProtKB">
        <authorList>
            <consortium name="EnsemblMetazoa"/>
        </authorList>
    </citation>
    <scope>IDENTIFICATION</scope>
    <source>
        <strain evidence="6">USDA</strain>
    </source>
</reference>
<feature type="compositionally biased region" description="Basic and acidic residues" evidence="3">
    <location>
        <begin position="431"/>
        <end position="451"/>
    </location>
</feature>
<dbReference type="PANTHER" id="PTHR14206:SF7">
    <property type="entry name" value="INSULIN RECEPTOR SUBSTRATE 53 KDA, ISOFORM A"/>
    <property type="match status" value="1"/>
</dbReference>
<accession>E0VN57</accession>
<dbReference type="InterPro" id="IPR036028">
    <property type="entry name" value="SH3-like_dom_sf"/>
</dbReference>
<dbReference type="FunFam" id="2.30.30.40:FF:000188">
    <property type="entry name" value="Insulin receptor tyrosine kinase substrate"/>
    <property type="match status" value="1"/>
</dbReference>
<dbReference type="STRING" id="121224.E0VN57"/>